<dbReference type="InterPro" id="IPR002347">
    <property type="entry name" value="SDR_fam"/>
</dbReference>
<dbReference type="SUPFAM" id="SSF51735">
    <property type="entry name" value="NAD(P)-binding Rossmann-fold domains"/>
    <property type="match status" value="1"/>
</dbReference>
<dbReference type="EMBL" id="CAFBLT010000001">
    <property type="protein sequence ID" value="CAB4879034.1"/>
    <property type="molecule type" value="Genomic_DNA"/>
</dbReference>
<dbReference type="AlphaFoldDB" id="A0A6J7EDJ9"/>
<sequence length="308" mass="32910">MADHWTTNDIPDLAGKTALVTGANAGLGYEISKILADHGARVLLACRNADKAQAAATTIQEGNPKGSVEVRQVDLASMGSIDELAGKIIGEESSLDLLINNAGLMAVDEEKTQDGFEMQLGVNHLGHFVLTGGLMPLLLSTPGSRVVSMASMGHRAGWMNFDDLMFEKRSYNRWFAYFQSKLANILFTAELQRRLGPNAPTQALVAHPGASNTDLGMEGHGLTNKLVNIAVPRTTQSAALGALPAVRAAVDPTAKGGQFYGPQFLIVGKYPVVETPSRRGRNMGDARRLWEASEELTGRTIATSLPTN</sequence>
<evidence type="ECO:0000313" key="4">
    <source>
        <dbReference type="EMBL" id="CAB5016341.1"/>
    </source>
</evidence>
<dbReference type="PRINTS" id="PR00080">
    <property type="entry name" value="SDRFAMILY"/>
</dbReference>
<evidence type="ECO:0000256" key="1">
    <source>
        <dbReference type="ARBA" id="ARBA00023002"/>
    </source>
</evidence>
<dbReference type="Gene3D" id="3.40.50.720">
    <property type="entry name" value="NAD(P)-binding Rossmann-like Domain"/>
    <property type="match status" value="1"/>
</dbReference>
<dbReference type="InterPro" id="IPR036291">
    <property type="entry name" value="NAD(P)-bd_dom_sf"/>
</dbReference>
<dbReference type="NCBIfam" id="NF004846">
    <property type="entry name" value="PRK06197.1"/>
    <property type="match status" value="1"/>
</dbReference>
<dbReference type="CDD" id="cd05327">
    <property type="entry name" value="retinol-DH_like_SDR_c_like"/>
    <property type="match status" value="1"/>
</dbReference>
<proteinExistence type="predicted"/>
<dbReference type="EMBL" id="CAFABE010000041">
    <property type="protein sequence ID" value="CAB4829026.1"/>
    <property type="molecule type" value="Genomic_DNA"/>
</dbReference>
<dbReference type="PANTHER" id="PTHR43157:SF31">
    <property type="entry name" value="PHOSPHATIDYLINOSITOL-GLYCAN BIOSYNTHESIS CLASS F PROTEIN"/>
    <property type="match status" value="1"/>
</dbReference>
<reference evidence="3" key="1">
    <citation type="submission" date="2020-05" db="EMBL/GenBank/DDBJ databases">
        <authorList>
            <person name="Chiriac C."/>
            <person name="Salcher M."/>
            <person name="Ghai R."/>
            <person name="Kavagutti S V."/>
        </authorList>
    </citation>
    <scope>NUCLEOTIDE SEQUENCE</scope>
</reference>
<protein>
    <submittedName>
        <fullName evidence="3">Unannotated protein</fullName>
    </submittedName>
</protein>
<dbReference type="PANTHER" id="PTHR43157">
    <property type="entry name" value="PHOSPHATIDYLINOSITOL-GLYCAN BIOSYNTHESIS CLASS F PROTEIN-RELATED"/>
    <property type="match status" value="1"/>
</dbReference>
<keyword evidence="1" id="KW-0560">Oxidoreductase</keyword>
<dbReference type="Pfam" id="PF00106">
    <property type="entry name" value="adh_short"/>
    <property type="match status" value="1"/>
</dbReference>
<evidence type="ECO:0000313" key="2">
    <source>
        <dbReference type="EMBL" id="CAB4829026.1"/>
    </source>
</evidence>
<dbReference type="EMBL" id="CAFBPM010000004">
    <property type="protein sequence ID" value="CAB5016341.1"/>
    <property type="molecule type" value="Genomic_DNA"/>
</dbReference>
<dbReference type="PRINTS" id="PR00081">
    <property type="entry name" value="GDHRDH"/>
</dbReference>
<accession>A0A6J7EDJ9</accession>
<evidence type="ECO:0000313" key="3">
    <source>
        <dbReference type="EMBL" id="CAB4879034.1"/>
    </source>
</evidence>
<name>A0A6J7EDJ9_9ZZZZ</name>
<dbReference type="GO" id="GO:0016491">
    <property type="term" value="F:oxidoreductase activity"/>
    <property type="evidence" value="ECO:0007669"/>
    <property type="project" value="UniProtKB-KW"/>
</dbReference>
<organism evidence="3">
    <name type="scientific">freshwater metagenome</name>
    <dbReference type="NCBI Taxonomy" id="449393"/>
    <lineage>
        <taxon>unclassified sequences</taxon>
        <taxon>metagenomes</taxon>
        <taxon>ecological metagenomes</taxon>
    </lineage>
</organism>
<gene>
    <name evidence="2" type="ORF">UFOPK3164_00982</name>
    <name evidence="3" type="ORF">UFOPK3427_01342</name>
    <name evidence="4" type="ORF">UFOPK4112_00630</name>
</gene>